<dbReference type="AlphaFoldDB" id="A0A398CC42"/>
<name>A0A398CC42_9BACL</name>
<keyword evidence="1" id="KW-0812">Transmembrane</keyword>
<dbReference type="NCBIfam" id="NF033218">
    <property type="entry name" value="anchor_AmaP"/>
    <property type="match status" value="1"/>
</dbReference>
<evidence type="ECO:0000256" key="1">
    <source>
        <dbReference type="SAM" id="Phobius"/>
    </source>
</evidence>
<dbReference type="RefSeq" id="WP_119152121.1">
    <property type="nucleotide sequence ID" value="NZ_JBHSOV010000011.1"/>
</dbReference>
<evidence type="ECO:0000313" key="2">
    <source>
        <dbReference type="EMBL" id="RIE00726.1"/>
    </source>
</evidence>
<comment type="caution">
    <text evidence="2">The sequence shown here is derived from an EMBL/GenBank/DDBJ whole genome shotgun (WGS) entry which is preliminary data.</text>
</comment>
<dbReference type="OrthoDB" id="1716040at2"/>
<accession>A0A398CC42</accession>
<organism evidence="2 3">
    <name type="scientific">Cohnella faecalis</name>
    <dbReference type="NCBI Taxonomy" id="2315694"/>
    <lineage>
        <taxon>Bacteria</taxon>
        <taxon>Bacillati</taxon>
        <taxon>Bacillota</taxon>
        <taxon>Bacilli</taxon>
        <taxon>Bacillales</taxon>
        <taxon>Paenibacillaceae</taxon>
        <taxon>Cohnella</taxon>
    </lineage>
</organism>
<dbReference type="Proteomes" id="UP000266340">
    <property type="component" value="Unassembled WGS sequence"/>
</dbReference>
<gene>
    <name evidence="2" type="primary">amaP</name>
    <name evidence="2" type="ORF">D3H35_26385</name>
</gene>
<reference evidence="2 3" key="1">
    <citation type="submission" date="2018-09" db="EMBL/GenBank/DDBJ databases">
        <title>Cohnella cavernae sp. nov., isolated from a karst cave.</title>
        <authorList>
            <person name="Zhu H."/>
        </authorList>
    </citation>
    <scope>NUCLEOTIDE SEQUENCE [LARGE SCALE GENOMIC DNA]</scope>
    <source>
        <strain evidence="2 3">K2E09-144</strain>
    </source>
</reference>
<keyword evidence="1" id="KW-1133">Transmembrane helix</keyword>
<dbReference type="PROSITE" id="PS51257">
    <property type="entry name" value="PROKAR_LIPOPROTEIN"/>
    <property type="match status" value="1"/>
</dbReference>
<feature type="transmembrane region" description="Helical" evidence="1">
    <location>
        <begin position="50"/>
        <end position="71"/>
    </location>
</feature>
<sequence>MIRMLDRLLLFLYSIAIGAASVIAIAAACGAFQTSFLKNAVSDFTGESRSIQGTVIGVGIVLFLVSLRFFIVSVRRTGASAPTINQRTEHGDIRISVETVENLALKAASRTKGVKDLRARVRIAESGLEITIRAFIEGEGSIPAMSEDMQRTVSQQIEEATGIPVAEVSVFIANVTQSPTTFKSRVE</sequence>
<keyword evidence="1" id="KW-0472">Membrane</keyword>
<dbReference type="EMBL" id="QXJM01000048">
    <property type="protein sequence ID" value="RIE00726.1"/>
    <property type="molecule type" value="Genomic_DNA"/>
</dbReference>
<protein>
    <submittedName>
        <fullName evidence="2">Alkaline shock response membrane anchor protein AmaP</fullName>
    </submittedName>
</protein>
<keyword evidence="3" id="KW-1185">Reference proteome</keyword>
<proteinExistence type="predicted"/>
<evidence type="ECO:0000313" key="3">
    <source>
        <dbReference type="Proteomes" id="UP000266340"/>
    </source>
</evidence>